<dbReference type="Proteomes" id="UP001176059">
    <property type="component" value="Unassembled WGS sequence"/>
</dbReference>
<proteinExistence type="predicted"/>
<evidence type="ECO:0008006" key="3">
    <source>
        <dbReference type="Google" id="ProtNLM"/>
    </source>
</evidence>
<keyword evidence="2" id="KW-1185">Reference proteome</keyword>
<accession>A0AA38MWP9</accession>
<reference evidence="1" key="1">
    <citation type="submission" date="2022-08" db="EMBL/GenBank/DDBJ databases">
        <authorList>
            <consortium name="DOE Joint Genome Institute"/>
            <person name="Min B."/>
            <person name="Sierra-Patev S."/>
            <person name="Naranjo-Ortiz M."/>
            <person name="Looney B."/>
            <person name="Konkel Z."/>
            <person name="Slot J.C."/>
            <person name="Sakamoto Y."/>
            <person name="Steenwyk J.L."/>
            <person name="Rokas A."/>
            <person name="Carro J."/>
            <person name="Camarero S."/>
            <person name="Ferreira P."/>
            <person name="Molpeceres G."/>
            <person name="Ruiz-duenas F.J."/>
            <person name="Serrano A."/>
            <person name="Henrissat B."/>
            <person name="Drula E."/>
            <person name="Hughes K.W."/>
            <person name="Mata J.L."/>
            <person name="Ishikawa N.K."/>
            <person name="Vargas-Isla R."/>
            <person name="Ushijima S."/>
            <person name="Smith C.A."/>
            <person name="Ahrendt S."/>
            <person name="Andreopoulos W."/>
            <person name="He G."/>
            <person name="LaButti K."/>
            <person name="Lipzen A."/>
            <person name="Ng V."/>
            <person name="Riley R."/>
            <person name="Sandor L."/>
            <person name="Barry K."/>
            <person name="Martinez A.T."/>
            <person name="Xiao Y."/>
            <person name="Gibbons J.G."/>
            <person name="Terashima K."/>
            <person name="Hibbett D.S."/>
            <person name="Grigoriev I.V."/>
        </authorList>
    </citation>
    <scope>NUCLEOTIDE SEQUENCE</scope>
    <source>
        <strain evidence="1">ET3784</strain>
    </source>
</reference>
<dbReference type="InterPro" id="IPR014756">
    <property type="entry name" value="Ig_E-set"/>
</dbReference>
<dbReference type="AlphaFoldDB" id="A0AA38MWP9"/>
<evidence type="ECO:0000313" key="1">
    <source>
        <dbReference type="EMBL" id="KAJ3722784.1"/>
    </source>
</evidence>
<name>A0AA38MWP9_9AGAR</name>
<comment type="caution">
    <text evidence="1">The sequence shown here is derived from an EMBL/GenBank/DDBJ whole genome shotgun (WGS) entry which is preliminary data.</text>
</comment>
<sequence>MQDQALPRYSVVSKAPPHYSTVSPSPALDHYSFSLKSSKGNIWASVNLPKKDHSRSYSVNDVPIIGEGASLIIGSVKLNLKTPETIQRITMTVRGRAITGANEGGSHIFLDHSVSLWSKEQGEPNAYRNDLTAVAGTSTSSRNGKLLGSYTFPFSISLPTGDADGVALPETFHERASGVRVRYELVLKIGRGRLKSDSKLQIPVVYHCRTTPSPPSILRQHAYQENTTAPGPPLDPDGWSTFSPVDCIGRLLNSRTVILRCTLSLANPLSYTRGSFISCHLRVESIDEQALDLLASPRTTVLRLSRRVKYLFDAGQGMQHNGKSTASVPRYEILDVGQTIWSHDHDINEDDSRVRYLTGEIPLSKELPPSSDVSSFGVEYAVTLLPFESATFRPEGATMLQTHKVQVVSDFAQGPVPSRRVPISQIEATWAASARESVNAIAASHSNPFQLVT</sequence>
<reference evidence="1" key="2">
    <citation type="journal article" date="2023" name="Proc. Natl. Acad. Sci. U.S.A.">
        <title>A global phylogenomic analysis of the shiitake genus Lentinula.</title>
        <authorList>
            <person name="Sierra-Patev S."/>
            <person name="Min B."/>
            <person name="Naranjo-Ortiz M."/>
            <person name="Looney B."/>
            <person name="Konkel Z."/>
            <person name="Slot J.C."/>
            <person name="Sakamoto Y."/>
            <person name="Steenwyk J.L."/>
            <person name="Rokas A."/>
            <person name="Carro J."/>
            <person name="Camarero S."/>
            <person name="Ferreira P."/>
            <person name="Molpeceres G."/>
            <person name="Ruiz-Duenas F.J."/>
            <person name="Serrano A."/>
            <person name="Henrissat B."/>
            <person name="Drula E."/>
            <person name="Hughes K.W."/>
            <person name="Mata J.L."/>
            <person name="Ishikawa N.K."/>
            <person name="Vargas-Isla R."/>
            <person name="Ushijima S."/>
            <person name="Smith C.A."/>
            <person name="Donoghue J."/>
            <person name="Ahrendt S."/>
            <person name="Andreopoulos W."/>
            <person name="He G."/>
            <person name="LaButti K."/>
            <person name="Lipzen A."/>
            <person name="Ng V."/>
            <person name="Riley R."/>
            <person name="Sandor L."/>
            <person name="Barry K."/>
            <person name="Martinez A.T."/>
            <person name="Xiao Y."/>
            <person name="Gibbons J.G."/>
            <person name="Terashima K."/>
            <person name="Grigoriev I.V."/>
            <person name="Hibbett D."/>
        </authorList>
    </citation>
    <scope>NUCLEOTIDE SEQUENCE</scope>
    <source>
        <strain evidence="1">ET3784</strain>
    </source>
</reference>
<organism evidence="1 2">
    <name type="scientific">Lentinula guzmanii</name>
    <dbReference type="NCBI Taxonomy" id="2804957"/>
    <lineage>
        <taxon>Eukaryota</taxon>
        <taxon>Fungi</taxon>
        <taxon>Dikarya</taxon>
        <taxon>Basidiomycota</taxon>
        <taxon>Agaricomycotina</taxon>
        <taxon>Agaricomycetes</taxon>
        <taxon>Agaricomycetidae</taxon>
        <taxon>Agaricales</taxon>
        <taxon>Marasmiineae</taxon>
        <taxon>Omphalotaceae</taxon>
        <taxon>Lentinula</taxon>
    </lineage>
</organism>
<dbReference type="SUPFAM" id="SSF81296">
    <property type="entry name" value="E set domains"/>
    <property type="match status" value="1"/>
</dbReference>
<dbReference type="EMBL" id="JANVFO010000054">
    <property type="protein sequence ID" value="KAJ3722784.1"/>
    <property type="molecule type" value="Genomic_DNA"/>
</dbReference>
<gene>
    <name evidence="1" type="ORF">DFJ43DRAFT_1092334</name>
</gene>
<protein>
    <recommendedName>
        <fullName evidence="3">Arrestin-like N-terminal domain-containing protein</fullName>
    </recommendedName>
</protein>
<evidence type="ECO:0000313" key="2">
    <source>
        <dbReference type="Proteomes" id="UP001176059"/>
    </source>
</evidence>
<dbReference type="Gene3D" id="2.60.40.640">
    <property type="match status" value="1"/>
</dbReference>
<dbReference type="InterPro" id="IPR014752">
    <property type="entry name" value="Arrestin-like_C"/>
</dbReference>